<dbReference type="EMBL" id="JAFJZO010000034">
    <property type="protein sequence ID" value="KAG5493903.1"/>
    <property type="molecule type" value="Genomic_DNA"/>
</dbReference>
<protein>
    <submittedName>
        <fullName evidence="1">Uncharacterized protein</fullName>
    </submittedName>
</protein>
<accession>A0A836IGB3</accession>
<sequence>MELKKVDHLLEELTALLGSLPRAGDDDAAAVQPAILNAVADYVEGVDPTSAALDLLQEALEAATDKDKNTLKQRMKAAGCSRALQLLRDTIQQATPTHPNT</sequence>
<evidence type="ECO:0000313" key="1">
    <source>
        <dbReference type="EMBL" id="KAG5493903.1"/>
    </source>
</evidence>
<dbReference type="KEGG" id="phet:94287858"/>
<proteinExistence type="predicted"/>
<evidence type="ECO:0000313" key="2">
    <source>
        <dbReference type="Proteomes" id="UP000674318"/>
    </source>
</evidence>
<dbReference type="OrthoDB" id="261449at2759"/>
<reference evidence="1 2" key="1">
    <citation type="submission" date="2021-02" db="EMBL/GenBank/DDBJ databases">
        <title>Porcisia hertigi Genome sequencing and assembly.</title>
        <authorList>
            <person name="Almutairi H."/>
            <person name="Gatherer D."/>
        </authorList>
    </citation>
    <scope>NUCLEOTIDE SEQUENCE [LARGE SCALE GENOMIC DNA]</scope>
    <source>
        <strain evidence="1 2">C119</strain>
    </source>
</reference>
<name>A0A836IGB3_9TRYP</name>
<gene>
    <name evidence="1" type="ORF">JKF63_01735</name>
</gene>
<dbReference type="AlphaFoldDB" id="A0A836IGB3"/>
<dbReference type="RefSeq" id="XP_067753938.1">
    <property type="nucleotide sequence ID" value="XM_067897781.1"/>
</dbReference>
<dbReference type="GeneID" id="94287858"/>
<dbReference type="Proteomes" id="UP000674318">
    <property type="component" value="Unassembled WGS sequence"/>
</dbReference>
<organism evidence="1 2">
    <name type="scientific">Porcisia hertigi</name>
    <dbReference type="NCBI Taxonomy" id="2761500"/>
    <lineage>
        <taxon>Eukaryota</taxon>
        <taxon>Discoba</taxon>
        <taxon>Euglenozoa</taxon>
        <taxon>Kinetoplastea</taxon>
        <taxon>Metakinetoplastina</taxon>
        <taxon>Trypanosomatida</taxon>
        <taxon>Trypanosomatidae</taxon>
        <taxon>Leishmaniinae</taxon>
        <taxon>Porcisia</taxon>
    </lineage>
</organism>
<comment type="caution">
    <text evidence="1">The sequence shown here is derived from an EMBL/GenBank/DDBJ whole genome shotgun (WGS) entry which is preliminary data.</text>
</comment>
<keyword evidence="2" id="KW-1185">Reference proteome</keyword>